<dbReference type="AlphaFoldDB" id="A0A6L7GAW3"/>
<feature type="signal peptide" evidence="1">
    <location>
        <begin position="1"/>
        <end position="30"/>
    </location>
</feature>
<evidence type="ECO:0008006" key="4">
    <source>
        <dbReference type="Google" id="ProtNLM"/>
    </source>
</evidence>
<dbReference type="RefSeq" id="WP_160897302.1">
    <property type="nucleotide sequence ID" value="NZ_WUMU01000054.1"/>
</dbReference>
<dbReference type="EMBL" id="WUMU01000054">
    <property type="protein sequence ID" value="MXN21191.1"/>
    <property type="molecule type" value="Genomic_DNA"/>
</dbReference>
<gene>
    <name evidence="2" type="ORF">GR170_25515</name>
</gene>
<dbReference type="InterPro" id="IPR024651">
    <property type="entry name" value="FAD-SLDH_ssu"/>
</dbReference>
<keyword evidence="1" id="KW-0732">Signal</keyword>
<reference evidence="2 3" key="1">
    <citation type="submission" date="2019-12" db="EMBL/GenBank/DDBJ databases">
        <authorList>
            <person name="Li M."/>
        </authorList>
    </citation>
    <scope>NUCLEOTIDE SEQUENCE [LARGE SCALE GENOMIC DNA]</scope>
    <source>
        <strain evidence="2 3">GBMRC 2024</strain>
    </source>
</reference>
<dbReference type="InterPro" id="IPR006311">
    <property type="entry name" value="TAT_signal"/>
</dbReference>
<comment type="caution">
    <text evidence="2">The sequence shown here is derived from an EMBL/GenBank/DDBJ whole genome shotgun (WGS) entry which is preliminary data.</text>
</comment>
<proteinExistence type="predicted"/>
<dbReference type="PROSITE" id="PS51318">
    <property type="entry name" value="TAT"/>
    <property type="match status" value="1"/>
</dbReference>
<feature type="chain" id="PRO_5027038166" description="Twin-arginine translocation signal domain-containing protein" evidence="1">
    <location>
        <begin position="31"/>
        <end position="166"/>
    </location>
</feature>
<sequence length="166" mass="17188">MMFSRRRFLAATTILAGAGMAFGGVPQAFAAGADANLVSLASFLSGKDVDPALVARAGNALNQKDESFAKAAAALSDFVSKGGFTDTDALAADPGFTPELQKTAQELLKALYLGYVGEPKGQAAHDGVLFVSFSQALAYGVTSPYTPIPSYSTWGSGYWAHLPTQG</sequence>
<protein>
    <recommendedName>
        <fullName evidence="4">Twin-arginine translocation signal domain-containing protein</fullName>
    </recommendedName>
</protein>
<organism evidence="2 3">
    <name type="scientific">Pseudooceanicola albus</name>
    <dbReference type="NCBI Taxonomy" id="2692189"/>
    <lineage>
        <taxon>Bacteria</taxon>
        <taxon>Pseudomonadati</taxon>
        <taxon>Pseudomonadota</taxon>
        <taxon>Alphaproteobacteria</taxon>
        <taxon>Rhodobacterales</taxon>
        <taxon>Paracoccaceae</taxon>
        <taxon>Pseudooceanicola</taxon>
    </lineage>
</organism>
<dbReference type="Proteomes" id="UP000477911">
    <property type="component" value="Unassembled WGS sequence"/>
</dbReference>
<evidence type="ECO:0000256" key="1">
    <source>
        <dbReference type="SAM" id="SignalP"/>
    </source>
</evidence>
<evidence type="ECO:0000313" key="3">
    <source>
        <dbReference type="Proteomes" id="UP000477911"/>
    </source>
</evidence>
<dbReference type="Pfam" id="PF12318">
    <property type="entry name" value="FAD-SLDH"/>
    <property type="match status" value="1"/>
</dbReference>
<name>A0A6L7GAW3_9RHOB</name>
<keyword evidence="3" id="KW-1185">Reference proteome</keyword>
<evidence type="ECO:0000313" key="2">
    <source>
        <dbReference type="EMBL" id="MXN21191.1"/>
    </source>
</evidence>
<accession>A0A6L7GAW3</accession>